<evidence type="ECO:0000313" key="2">
    <source>
        <dbReference type="Proteomes" id="UP000654075"/>
    </source>
</evidence>
<dbReference type="SUPFAM" id="SSF57184">
    <property type="entry name" value="Growth factor receptor domain"/>
    <property type="match status" value="1"/>
</dbReference>
<organism evidence="1 2">
    <name type="scientific">Polarella glacialis</name>
    <name type="common">Dinoflagellate</name>
    <dbReference type="NCBI Taxonomy" id="89957"/>
    <lineage>
        <taxon>Eukaryota</taxon>
        <taxon>Sar</taxon>
        <taxon>Alveolata</taxon>
        <taxon>Dinophyceae</taxon>
        <taxon>Suessiales</taxon>
        <taxon>Suessiaceae</taxon>
        <taxon>Polarella</taxon>
    </lineage>
</organism>
<proteinExistence type="predicted"/>
<evidence type="ECO:0000313" key="1">
    <source>
        <dbReference type="EMBL" id="CAE8624090.1"/>
    </source>
</evidence>
<feature type="non-terminal residue" evidence="1">
    <location>
        <position position="1"/>
    </location>
</feature>
<dbReference type="Gene3D" id="2.10.220.10">
    <property type="entry name" value="Hormone Receptor, Insulin-like Growth Factor Receptor 1, Chain A, domain 2"/>
    <property type="match status" value="1"/>
</dbReference>
<sequence length="103" mass="11842">DGYWEWNSYQCRRCDSSCSQCSGPGLGSCTLCHALNFLSPKNWEDAEGPCVTRCPPGMFAHPPSRRCRRPPLAPVKTFYMQFQFRMGFQRFQRDARLQGSIIN</sequence>
<name>A0A813GIZ6_POLGL</name>
<dbReference type="Proteomes" id="UP000654075">
    <property type="component" value="Unassembled WGS sequence"/>
</dbReference>
<reference evidence="1" key="1">
    <citation type="submission" date="2021-02" db="EMBL/GenBank/DDBJ databases">
        <authorList>
            <person name="Dougan E. K."/>
            <person name="Rhodes N."/>
            <person name="Thang M."/>
            <person name="Chan C."/>
        </authorList>
    </citation>
    <scope>NUCLEOTIDE SEQUENCE</scope>
</reference>
<dbReference type="SMART" id="SM00261">
    <property type="entry name" value="FU"/>
    <property type="match status" value="1"/>
</dbReference>
<dbReference type="AlphaFoldDB" id="A0A813GIZ6"/>
<dbReference type="InterPro" id="IPR009030">
    <property type="entry name" value="Growth_fac_rcpt_cys_sf"/>
</dbReference>
<dbReference type="EMBL" id="CAJNNV010028316">
    <property type="protein sequence ID" value="CAE8624090.1"/>
    <property type="molecule type" value="Genomic_DNA"/>
</dbReference>
<accession>A0A813GIZ6</accession>
<dbReference type="InterPro" id="IPR006212">
    <property type="entry name" value="Furin_repeat"/>
</dbReference>
<comment type="caution">
    <text evidence="1">The sequence shown here is derived from an EMBL/GenBank/DDBJ whole genome shotgun (WGS) entry which is preliminary data.</text>
</comment>
<dbReference type="CDD" id="cd00064">
    <property type="entry name" value="FU"/>
    <property type="match status" value="1"/>
</dbReference>
<dbReference type="OrthoDB" id="413480at2759"/>
<protein>
    <submittedName>
        <fullName evidence="1">Uncharacterized protein</fullName>
    </submittedName>
</protein>
<feature type="non-terminal residue" evidence="1">
    <location>
        <position position="103"/>
    </location>
</feature>
<keyword evidence="2" id="KW-1185">Reference proteome</keyword>
<gene>
    <name evidence="1" type="ORF">PGLA1383_LOCUS41283</name>
</gene>